<dbReference type="SUPFAM" id="SSF49870">
    <property type="entry name" value="Osmotin, thaumatin-like protein"/>
    <property type="match status" value="1"/>
</dbReference>
<evidence type="ECO:0008006" key="4">
    <source>
        <dbReference type="Google" id="ProtNLM"/>
    </source>
</evidence>
<name>A0AAD7GWL4_MYCRO</name>
<feature type="signal peptide" evidence="1">
    <location>
        <begin position="1"/>
        <end position="22"/>
    </location>
</feature>
<evidence type="ECO:0000313" key="3">
    <source>
        <dbReference type="Proteomes" id="UP001221757"/>
    </source>
</evidence>
<gene>
    <name evidence="2" type="ORF">B0H17DRAFT_1174750</name>
</gene>
<dbReference type="Gene3D" id="2.60.110.10">
    <property type="entry name" value="Thaumatin"/>
    <property type="match status" value="1"/>
</dbReference>
<dbReference type="AlphaFoldDB" id="A0AAD7GWL4"/>
<reference evidence="2" key="1">
    <citation type="submission" date="2023-03" db="EMBL/GenBank/DDBJ databases">
        <title>Massive genome expansion in bonnet fungi (Mycena s.s.) driven by repeated elements and novel gene families across ecological guilds.</title>
        <authorList>
            <consortium name="Lawrence Berkeley National Laboratory"/>
            <person name="Harder C.B."/>
            <person name="Miyauchi S."/>
            <person name="Viragh M."/>
            <person name="Kuo A."/>
            <person name="Thoen E."/>
            <person name="Andreopoulos B."/>
            <person name="Lu D."/>
            <person name="Skrede I."/>
            <person name="Drula E."/>
            <person name="Henrissat B."/>
            <person name="Morin E."/>
            <person name="Kohler A."/>
            <person name="Barry K."/>
            <person name="LaButti K."/>
            <person name="Morin E."/>
            <person name="Salamov A."/>
            <person name="Lipzen A."/>
            <person name="Mereny Z."/>
            <person name="Hegedus B."/>
            <person name="Baldrian P."/>
            <person name="Stursova M."/>
            <person name="Weitz H."/>
            <person name="Taylor A."/>
            <person name="Grigoriev I.V."/>
            <person name="Nagy L.G."/>
            <person name="Martin F."/>
            <person name="Kauserud H."/>
        </authorList>
    </citation>
    <scope>NUCLEOTIDE SEQUENCE</scope>
    <source>
        <strain evidence="2">CBHHK067</strain>
    </source>
</reference>
<protein>
    <recommendedName>
        <fullName evidence="4">Thaumatin-like protein</fullName>
    </recommendedName>
</protein>
<keyword evidence="3" id="KW-1185">Reference proteome</keyword>
<dbReference type="EMBL" id="JARKIE010000006">
    <property type="protein sequence ID" value="KAJ7706688.1"/>
    <property type="molecule type" value="Genomic_DNA"/>
</dbReference>
<evidence type="ECO:0000256" key="1">
    <source>
        <dbReference type="SAM" id="SignalP"/>
    </source>
</evidence>
<accession>A0AAD7GWL4</accession>
<sequence>MYSFKSAFFALALAVTGAHVEAASPWAHPRRALSARDGGHAFTLVNKCGAALTPVITDTSCGYSPRCADAAKYSGPAPQSLAPGASQTLTVDSAWVGRIFASHPACGPKGESCTITEYNLDSGDFFTPQTYDISNIQGFTDAVQISAAGCDAVTCTSPDCGCTNAYPLGDLSGCGNDSPVHACGAGGIAFTGDHDFTPWSLRRAALAGRVALPSFL</sequence>
<dbReference type="InterPro" id="IPR037176">
    <property type="entry name" value="Osmotin/thaumatin-like_sf"/>
</dbReference>
<feature type="chain" id="PRO_5041933113" description="Thaumatin-like protein" evidence="1">
    <location>
        <begin position="23"/>
        <end position="216"/>
    </location>
</feature>
<proteinExistence type="predicted"/>
<organism evidence="2 3">
    <name type="scientific">Mycena rosella</name>
    <name type="common">Pink bonnet</name>
    <name type="synonym">Agaricus rosellus</name>
    <dbReference type="NCBI Taxonomy" id="1033263"/>
    <lineage>
        <taxon>Eukaryota</taxon>
        <taxon>Fungi</taxon>
        <taxon>Dikarya</taxon>
        <taxon>Basidiomycota</taxon>
        <taxon>Agaricomycotina</taxon>
        <taxon>Agaricomycetes</taxon>
        <taxon>Agaricomycetidae</taxon>
        <taxon>Agaricales</taxon>
        <taxon>Marasmiineae</taxon>
        <taxon>Mycenaceae</taxon>
        <taxon>Mycena</taxon>
    </lineage>
</organism>
<dbReference type="Proteomes" id="UP001221757">
    <property type="component" value="Unassembled WGS sequence"/>
</dbReference>
<comment type="caution">
    <text evidence="2">The sequence shown here is derived from an EMBL/GenBank/DDBJ whole genome shotgun (WGS) entry which is preliminary data.</text>
</comment>
<evidence type="ECO:0000313" key="2">
    <source>
        <dbReference type="EMBL" id="KAJ7706688.1"/>
    </source>
</evidence>
<keyword evidence="1" id="KW-0732">Signal</keyword>